<gene>
    <name evidence="1" type="ORF">D8M05_11715</name>
</gene>
<dbReference type="AlphaFoldDB" id="A0A494YXG6"/>
<reference evidence="1 2" key="1">
    <citation type="journal article" date="2015" name="Antonie Van Leeuwenhoek">
        <title>Oceanobacillus bengalensis sp. nov., a bacterium isolated from seawater of the Bay of Bengal.</title>
        <authorList>
            <person name="Yongchang O."/>
            <person name="Xiang W."/>
            <person name="Wang G."/>
        </authorList>
    </citation>
    <scope>NUCLEOTIDE SEQUENCE [LARGE SCALE GENOMIC DNA]</scope>
    <source>
        <strain evidence="1 2">MCCC 1K00260</strain>
    </source>
</reference>
<proteinExistence type="predicted"/>
<dbReference type="EMBL" id="RBZO01000017">
    <property type="protein sequence ID" value="RKQ14924.1"/>
    <property type="molecule type" value="Genomic_DNA"/>
</dbReference>
<accession>A0A494YXG6</accession>
<evidence type="ECO:0000313" key="2">
    <source>
        <dbReference type="Proteomes" id="UP000281813"/>
    </source>
</evidence>
<comment type="caution">
    <text evidence="1">The sequence shown here is derived from an EMBL/GenBank/DDBJ whole genome shotgun (WGS) entry which is preliminary data.</text>
</comment>
<dbReference type="OrthoDB" id="1645729at2"/>
<name>A0A494YXG6_9BACI</name>
<evidence type="ECO:0000313" key="1">
    <source>
        <dbReference type="EMBL" id="RKQ14924.1"/>
    </source>
</evidence>
<organism evidence="1 2">
    <name type="scientific">Oceanobacillus bengalensis</name>
    <dbReference type="NCBI Taxonomy" id="1435466"/>
    <lineage>
        <taxon>Bacteria</taxon>
        <taxon>Bacillati</taxon>
        <taxon>Bacillota</taxon>
        <taxon>Bacilli</taxon>
        <taxon>Bacillales</taxon>
        <taxon>Bacillaceae</taxon>
        <taxon>Oceanobacillus</taxon>
    </lineage>
</organism>
<dbReference type="InterPro" id="IPR035903">
    <property type="entry name" value="HesB-like_dom_sf"/>
</dbReference>
<sequence>MEINITESANKWFHEEMDLEEGDGIRFLGKLYGKTEVHDNFSVGLRIDEPQDVLAEKKINGITYFIEKMDDWFFSGYDFEVDYDEETEDIKYKFIKQ</sequence>
<keyword evidence="2" id="KW-1185">Reference proteome</keyword>
<dbReference type="Proteomes" id="UP000281813">
    <property type="component" value="Unassembled WGS sequence"/>
</dbReference>
<dbReference type="RefSeq" id="WP_121131987.1">
    <property type="nucleotide sequence ID" value="NZ_JBHUFK010000037.1"/>
</dbReference>
<dbReference type="SUPFAM" id="SSF89360">
    <property type="entry name" value="HesB-like domain"/>
    <property type="match status" value="1"/>
</dbReference>
<protein>
    <submittedName>
        <fullName evidence="1">Iron-sulfur cluster biosynthesis protein</fullName>
    </submittedName>
</protein>